<evidence type="ECO:0000313" key="2">
    <source>
        <dbReference type="EMBL" id="GCL64734.1"/>
    </source>
</evidence>
<organism evidence="2 3">
    <name type="scientific">Pseudaquabacterium pictum</name>
    <dbReference type="NCBI Taxonomy" id="2315236"/>
    <lineage>
        <taxon>Bacteria</taxon>
        <taxon>Pseudomonadati</taxon>
        <taxon>Pseudomonadota</taxon>
        <taxon>Betaproteobacteria</taxon>
        <taxon>Burkholderiales</taxon>
        <taxon>Sphaerotilaceae</taxon>
        <taxon>Pseudaquabacterium</taxon>
    </lineage>
</organism>
<reference evidence="3" key="1">
    <citation type="submission" date="2019-03" db="EMBL/GenBank/DDBJ databases">
        <title>Aquabacterium pictum sp.nov., the first bacteriochlorophyll a-containing freshwater bacterium in the genus Aquabacterium of the class Betaproteobacteria.</title>
        <authorList>
            <person name="Hirose S."/>
            <person name="Tank M."/>
            <person name="Hara E."/>
            <person name="Tamaki H."/>
            <person name="Takaichi S."/>
            <person name="Haruta S."/>
            <person name="Hanada S."/>
        </authorList>
    </citation>
    <scope>NUCLEOTIDE SEQUENCE [LARGE SCALE GENOMIC DNA]</scope>
    <source>
        <strain evidence="3">W35</strain>
    </source>
</reference>
<sequence length="163" mass="17410">MTLRAALDAAWQRAVAARETEGQRRRAEADRAVASSLWAAPPSLALSHRDDRLHRAAGRRETEIGIAMPLWLPGQRTARAGTAEAAAALAQAAEQVARLRLAGDLRESGWQLAALQAELVQADTQAQSLKQLADDVERRVRAGDLARADALAAQAEHLAAAAQ</sequence>
<proteinExistence type="predicted"/>
<dbReference type="SUPFAM" id="SSF56954">
    <property type="entry name" value="Outer membrane efflux proteins (OEP)"/>
    <property type="match status" value="1"/>
</dbReference>
<comment type="caution">
    <text evidence="2">The sequence shown here is derived from an EMBL/GenBank/DDBJ whole genome shotgun (WGS) entry which is preliminary data.</text>
</comment>
<dbReference type="Proteomes" id="UP000301751">
    <property type="component" value="Unassembled WGS sequence"/>
</dbReference>
<dbReference type="RefSeq" id="WP_228027187.1">
    <property type="nucleotide sequence ID" value="NZ_BJCL01000011.1"/>
</dbReference>
<evidence type="ECO:0000313" key="3">
    <source>
        <dbReference type="Proteomes" id="UP000301751"/>
    </source>
</evidence>
<name>A0A480AT62_9BURK</name>
<dbReference type="Gene3D" id="1.20.1600.10">
    <property type="entry name" value="Outer membrane efflux proteins (OEP)"/>
    <property type="match status" value="1"/>
</dbReference>
<dbReference type="EMBL" id="BJCL01000011">
    <property type="protein sequence ID" value="GCL64734.1"/>
    <property type="molecule type" value="Genomic_DNA"/>
</dbReference>
<feature type="coiled-coil region" evidence="1">
    <location>
        <begin position="112"/>
        <end position="139"/>
    </location>
</feature>
<evidence type="ECO:0008006" key="4">
    <source>
        <dbReference type="Google" id="ProtNLM"/>
    </source>
</evidence>
<protein>
    <recommendedName>
        <fullName evidence="4">Transporter</fullName>
    </recommendedName>
</protein>
<dbReference type="GO" id="GO:0015562">
    <property type="term" value="F:efflux transmembrane transporter activity"/>
    <property type="evidence" value="ECO:0007669"/>
    <property type="project" value="InterPro"/>
</dbReference>
<accession>A0A480AT62</accession>
<dbReference type="AlphaFoldDB" id="A0A480AT62"/>
<gene>
    <name evidence="2" type="ORF">AQPW35_38150</name>
</gene>
<evidence type="ECO:0000256" key="1">
    <source>
        <dbReference type="SAM" id="Coils"/>
    </source>
</evidence>
<keyword evidence="1" id="KW-0175">Coiled coil</keyword>
<keyword evidence="3" id="KW-1185">Reference proteome</keyword>